<accession>T1EN64</accession>
<keyword evidence="2 7" id="KW-0812">Transmembrane</keyword>
<evidence type="ECO:0000256" key="2">
    <source>
        <dbReference type="ARBA" id="ARBA00022692"/>
    </source>
</evidence>
<dbReference type="AlphaFoldDB" id="T1EN64"/>
<dbReference type="CTD" id="20198014"/>
<dbReference type="RefSeq" id="XP_009008977.1">
    <property type="nucleotide sequence ID" value="XM_009010729.1"/>
</dbReference>
<reference evidence="8 10" key="2">
    <citation type="journal article" date="2013" name="Nature">
        <title>Insights into bilaterian evolution from three spiralian genomes.</title>
        <authorList>
            <person name="Simakov O."/>
            <person name="Marletaz F."/>
            <person name="Cho S.J."/>
            <person name="Edsinger-Gonzales E."/>
            <person name="Havlak P."/>
            <person name="Hellsten U."/>
            <person name="Kuo D.H."/>
            <person name="Larsson T."/>
            <person name="Lv J."/>
            <person name="Arendt D."/>
            <person name="Savage R."/>
            <person name="Osoegawa K."/>
            <person name="de Jong P."/>
            <person name="Grimwood J."/>
            <person name="Chapman J.A."/>
            <person name="Shapiro H."/>
            <person name="Aerts A."/>
            <person name="Otillar R.P."/>
            <person name="Terry A.Y."/>
            <person name="Boore J.L."/>
            <person name="Grigoriev I.V."/>
            <person name="Lindberg D.R."/>
            <person name="Seaver E.C."/>
            <person name="Weisblat D.A."/>
            <person name="Putnam N.H."/>
            <person name="Rokhsar D.S."/>
        </authorList>
    </citation>
    <scope>NUCLEOTIDE SEQUENCE</scope>
</reference>
<evidence type="ECO:0000313" key="8">
    <source>
        <dbReference type="EMBL" id="ESO12257.1"/>
    </source>
</evidence>
<dbReference type="Proteomes" id="UP000015101">
    <property type="component" value="Unassembled WGS sequence"/>
</dbReference>
<reference evidence="10" key="1">
    <citation type="submission" date="2012-12" db="EMBL/GenBank/DDBJ databases">
        <authorList>
            <person name="Hellsten U."/>
            <person name="Grimwood J."/>
            <person name="Chapman J.A."/>
            <person name="Shapiro H."/>
            <person name="Aerts A."/>
            <person name="Otillar R.P."/>
            <person name="Terry A.Y."/>
            <person name="Boore J.L."/>
            <person name="Simakov O."/>
            <person name="Marletaz F."/>
            <person name="Cho S.-J."/>
            <person name="Edsinger-Gonzales E."/>
            <person name="Havlak P."/>
            <person name="Kuo D.-H."/>
            <person name="Larsson T."/>
            <person name="Lv J."/>
            <person name="Arendt D."/>
            <person name="Savage R."/>
            <person name="Osoegawa K."/>
            <person name="de Jong P."/>
            <person name="Lindberg D.R."/>
            <person name="Seaver E.C."/>
            <person name="Weisblat D.A."/>
            <person name="Putnam N.H."/>
            <person name="Grigoriev I.V."/>
            <person name="Rokhsar D.S."/>
        </authorList>
    </citation>
    <scope>NUCLEOTIDE SEQUENCE</scope>
</reference>
<dbReference type="Pfam" id="PF13903">
    <property type="entry name" value="Claudin_2"/>
    <property type="match status" value="1"/>
</dbReference>
<feature type="transmembrane region" description="Helical" evidence="7">
    <location>
        <begin position="277"/>
        <end position="297"/>
    </location>
</feature>
<feature type="coiled-coil region" evidence="5">
    <location>
        <begin position="454"/>
        <end position="481"/>
    </location>
</feature>
<dbReference type="InParanoid" id="T1EN64"/>
<evidence type="ECO:0000313" key="10">
    <source>
        <dbReference type="Proteomes" id="UP000015101"/>
    </source>
</evidence>
<feature type="region of interest" description="Disordered" evidence="6">
    <location>
        <begin position="387"/>
        <end position="422"/>
    </location>
</feature>
<evidence type="ECO:0000256" key="6">
    <source>
        <dbReference type="SAM" id="MobiDB-lite"/>
    </source>
</evidence>
<keyword evidence="4 7" id="KW-0472">Membrane</keyword>
<feature type="transmembrane region" description="Helical" evidence="7">
    <location>
        <begin position="333"/>
        <end position="357"/>
    </location>
</feature>
<dbReference type="KEGG" id="hro:HELRODRAFT_158735"/>
<proteinExistence type="predicted"/>
<name>T1EN64_HELRO</name>
<feature type="compositionally biased region" description="Basic and acidic residues" evidence="6">
    <location>
        <begin position="387"/>
        <end position="421"/>
    </location>
</feature>
<feature type="transmembrane region" description="Helical" evidence="7">
    <location>
        <begin position="247"/>
        <end position="265"/>
    </location>
</feature>
<reference evidence="9" key="3">
    <citation type="submission" date="2015-06" db="UniProtKB">
        <authorList>
            <consortium name="EnsemblMetazoa"/>
        </authorList>
    </citation>
    <scope>IDENTIFICATION</scope>
</reference>
<gene>
    <name evidence="9" type="primary">20198014</name>
    <name evidence="8" type="ORF">HELRODRAFT_158735</name>
</gene>
<protein>
    <submittedName>
        <fullName evidence="8 9">Uncharacterized protein</fullName>
    </submittedName>
</protein>
<organism evidence="9 10">
    <name type="scientific">Helobdella robusta</name>
    <name type="common">Californian leech</name>
    <dbReference type="NCBI Taxonomy" id="6412"/>
    <lineage>
        <taxon>Eukaryota</taxon>
        <taxon>Metazoa</taxon>
        <taxon>Spiralia</taxon>
        <taxon>Lophotrochozoa</taxon>
        <taxon>Annelida</taxon>
        <taxon>Clitellata</taxon>
        <taxon>Hirudinea</taxon>
        <taxon>Rhynchobdellida</taxon>
        <taxon>Glossiphoniidae</taxon>
        <taxon>Helobdella</taxon>
    </lineage>
</organism>
<dbReference type="HOGENOM" id="CLU_451507_0_0_1"/>
<feature type="compositionally biased region" description="Basic and acidic residues" evidence="6">
    <location>
        <begin position="508"/>
        <end position="518"/>
    </location>
</feature>
<dbReference type="GO" id="GO:0016020">
    <property type="term" value="C:membrane"/>
    <property type="evidence" value="ECO:0007669"/>
    <property type="project" value="UniProtKB-SubCell"/>
</dbReference>
<evidence type="ECO:0000256" key="5">
    <source>
        <dbReference type="SAM" id="Coils"/>
    </source>
</evidence>
<evidence type="ECO:0000256" key="4">
    <source>
        <dbReference type="ARBA" id="ARBA00023136"/>
    </source>
</evidence>
<dbReference type="Gene3D" id="1.20.140.150">
    <property type="match status" value="1"/>
</dbReference>
<dbReference type="InterPro" id="IPR004031">
    <property type="entry name" value="PMP22/EMP/MP20/Claudin"/>
</dbReference>
<keyword evidence="3 7" id="KW-1133">Transmembrane helix</keyword>
<dbReference type="EMBL" id="AMQM01000118">
    <property type="status" value="NOT_ANNOTATED_CDS"/>
    <property type="molecule type" value="Genomic_DNA"/>
</dbReference>
<dbReference type="GeneID" id="20198014"/>
<keyword evidence="5" id="KW-0175">Coiled coil</keyword>
<evidence type="ECO:0000256" key="1">
    <source>
        <dbReference type="ARBA" id="ARBA00004141"/>
    </source>
</evidence>
<keyword evidence="10" id="KW-1185">Reference proteome</keyword>
<dbReference type="EnsemblMetazoa" id="HelroT158735">
    <property type="protein sequence ID" value="HelroP158735"/>
    <property type="gene ID" value="HelroG158735"/>
</dbReference>
<dbReference type="PANTHER" id="PTHR21215:SF0">
    <property type="entry name" value="LD36024P"/>
    <property type="match status" value="1"/>
</dbReference>
<feature type="transmembrane region" description="Helical" evidence="7">
    <location>
        <begin position="110"/>
        <end position="131"/>
    </location>
</feature>
<feature type="region of interest" description="Disordered" evidence="6">
    <location>
        <begin position="508"/>
        <end position="552"/>
    </location>
</feature>
<evidence type="ECO:0000256" key="3">
    <source>
        <dbReference type="ARBA" id="ARBA00022989"/>
    </source>
</evidence>
<evidence type="ECO:0000256" key="7">
    <source>
        <dbReference type="SAM" id="Phobius"/>
    </source>
</evidence>
<sequence length="605" mass="69723">MTDSGVILYDNTLKPYPNLYGFSAPKFTSQVNFSTVDVSNSEPETAQTTLEKTPTRNSKNVIVEIGDINPPDYVATMDLKKQKQLDRDSERENQKVVMAMEVDNIKHGQACVMGFGISFLILALISALVAFGTPDWRIYTVNPNKADKNSVLYICDPNNPSISTCPFYASRRRGLFTTCYSDQSLLQFFPQNVIASPWVTGDWCVWEQKYNLQSSPLKIDDNCGQDANFKNSQLMVMINANLMRTQWLAFAIAILMLFLAIVFALMSQCEIRVCGSLLAAVMTLISTFLLIVGMAFFHGYTYMEEEVLRCPPFYATIKKDIYKTLYQGTDISFGFSFFLGWLSVGLDILATCFLMVGGCQRRESQKKIDKAEERLVQIAKEEKAEKKVEEIESKRRRKEQERKLKKEEKNMNSRRGQDQSRPRSFFANLLPSISARAKQELSNFSDSEINYNSKNKLEDSRLKYEKKIREQKKTFNEWEEEQEAKFEEMKKKFWNKKERELDDLEKGAKDSIRVDRNKSKVKTRKPAKEKRQSKDSSSDSQSDSDDDNYYRNRSSYNRRYSFDNIKKWNPQCGKIIGTGPFMQHNSCCDPFTLHLPTGMAPAYYP</sequence>
<dbReference type="EMBL" id="KB095811">
    <property type="protein sequence ID" value="ESO12257.1"/>
    <property type="molecule type" value="Genomic_DNA"/>
</dbReference>
<comment type="subcellular location">
    <subcellularLocation>
        <location evidence="1">Membrane</location>
        <topology evidence="1">Multi-pass membrane protein</topology>
    </subcellularLocation>
</comment>
<dbReference type="PANTHER" id="PTHR21215">
    <property type="entry name" value="LD36024P"/>
    <property type="match status" value="1"/>
</dbReference>
<feature type="compositionally biased region" description="Basic residues" evidence="6">
    <location>
        <begin position="519"/>
        <end position="528"/>
    </location>
</feature>
<evidence type="ECO:0000313" key="9">
    <source>
        <dbReference type="EnsemblMetazoa" id="HelroP158735"/>
    </source>
</evidence>